<gene>
    <name evidence="1" type="ordered locus">TUZN_1549</name>
</gene>
<evidence type="ECO:0000313" key="1">
    <source>
        <dbReference type="EMBL" id="AEA13017.1"/>
    </source>
</evidence>
<keyword evidence="2" id="KW-1185">Reference proteome</keyword>
<dbReference type="Proteomes" id="UP000008138">
    <property type="component" value="Chromosome"/>
</dbReference>
<dbReference type="EMBL" id="CP002590">
    <property type="protein sequence ID" value="AEA13017.1"/>
    <property type="molecule type" value="Genomic_DNA"/>
</dbReference>
<dbReference type="eggNOG" id="arCOG03675">
    <property type="taxonomic scope" value="Archaea"/>
</dbReference>
<evidence type="ECO:0000313" key="2">
    <source>
        <dbReference type="Proteomes" id="UP000008138"/>
    </source>
</evidence>
<reference evidence="1 2" key="1">
    <citation type="journal article" date="2011" name="J. Bacteriol.">
        <title>Complete genome sequence of the thermoacidophilic crenarchaeon Thermoproteus uzoniensis 768-20.</title>
        <authorList>
            <person name="Mardanov A.V."/>
            <person name="Gumerov V.M."/>
            <person name="Beletsky A.V."/>
            <person name="Prokofeva M.I."/>
            <person name="Bonch-Osmolovskaya E.A."/>
            <person name="Ravin N.V."/>
            <person name="Skryabin K.G."/>
        </authorList>
    </citation>
    <scope>NUCLEOTIDE SEQUENCE [LARGE SCALE GENOMIC DNA]</scope>
    <source>
        <strain evidence="1 2">768-20</strain>
    </source>
</reference>
<dbReference type="HOGENOM" id="CLU_887456_0_0_2"/>
<dbReference type="STRING" id="999630.TUZN_1549"/>
<reference key="2">
    <citation type="submission" date="2011-03" db="EMBL/GenBank/DDBJ databases">
        <title>Complete genome sequence of the thermoacidophilic crenarchaeon Thermoproteus uzoniensis 768-20.</title>
        <authorList>
            <person name="Mardanov A.V."/>
            <person name="Gumerov V.M."/>
            <person name="Beletsky A.V."/>
            <person name="Prokofeva M.I."/>
            <person name="Bonch-Osmolovskaya E.A."/>
            <person name="Ravin N.V."/>
            <person name="Skryabin K.G."/>
        </authorList>
    </citation>
    <scope>NUCLEOTIDE SEQUENCE</scope>
    <source>
        <strain>768-20</strain>
    </source>
</reference>
<sequence length="282" mass="30854">MQVTLPPSWYSGSQAPVGVTDYGAYYSGSAEIPYEYSTNEFMGNFTIYTASFTSNSKFYPHSFSIQLNVVLNYTKTSGQSAYLWVQDVAVINTATNQMNIVDNIWNLTSSKSVLKGLSGNGKVYTYQGQNYYAYQYPSTISFTYPLQVSLFVTVSINSQKYPVINFYFVYGGKVVQYDSVVVKVPVSSAAFYVEGYTTLPSGLYEDAELVTGGPGGGSNASPSAYKAYYTLQYLNGTKLVSVPHAFDYGADTAETVTGMADTTSGPYTAYLYPGAESWSALW</sequence>
<organism evidence="1 2">
    <name type="scientific">Thermoproteus uzoniensis (strain 768-20)</name>
    <dbReference type="NCBI Taxonomy" id="999630"/>
    <lineage>
        <taxon>Archaea</taxon>
        <taxon>Thermoproteota</taxon>
        <taxon>Thermoprotei</taxon>
        <taxon>Thermoproteales</taxon>
        <taxon>Thermoproteaceae</taxon>
        <taxon>Thermoproteus</taxon>
    </lineage>
</organism>
<dbReference type="AlphaFoldDB" id="F2L290"/>
<protein>
    <submittedName>
        <fullName evidence="1">Thermopsin</fullName>
    </submittedName>
</protein>
<name>F2L290_THEU7</name>
<dbReference type="Pfam" id="PF05317">
    <property type="entry name" value="Thermopsin"/>
    <property type="match status" value="1"/>
</dbReference>
<accession>F2L290</accession>
<proteinExistence type="predicted"/>
<dbReference type="MEROPS" id="A05.001"/>
<dbReference type="KEGG" id="tuz:TUZN_1549"/>
<dbReference type="InterPro" id="IPR007981">
    <property type="entry name" value="Peptidase_A5"/>
</dbReference>